<accession>A0A9W4SDP8</accession>
<organism evidence="1 2">
    <name type="scientific">Funneliformis geosporum</name>
    <dbReference type="NCBI Taxonomy" id="1117311"/>
    <lineage>
        <taxon>Eukaryota</taxon>
        <taxon>Fungi</taxon>
        <taxon>Fungi incertae sedis</taxon>
        <taxon>Mucoromycota</taxon>
        <taxon>Glomeromycotina</taxon>
        <taxon>Glomeromycetes</taxon>
        <taxon>Glomerales</taxon>
        <taxon>Glomeraceae</taxon>
        <taxon>Funneliformis</taxon>
    </lineage>
</organism>
<dbReference type="Proteomes" id="UP001153678">
    <property type="component" value="Unassembled WGS sequence"/>
</dbReference>
<keyword evidence="2" id="KW-1185">Reference proteome</keyword>
<sequence length="133" mass="15488">MNITSAYTIEVLKDQQDNQKLINQLRKISLKNFPENNYDHNDDLVEVTYVDSLECQSRTSRWLLSSRTCILDLTGVHPETKALFASEDWTEIVNNFEQEVKLSQTDIPKIVIHFFDEVNLVFEDKIQHNGDSN</sequence>
<evidence type="ECO:0000313" key="2">
    <source>
        <dbReference type="Proteomes" id="UP001153678"/>
    </source>
</evidence>
<comment type="caution">
    <text evidence="1">The sequence shown here is derived from an EMBL/GenBank/DDBJ whole genome shotgun (WGS) entry which is preliminary data.</text>
</comment>
<dbReference type="OrthoDB" id="2438887at2759"/>
<evidence type="ECO:0000313" key="1">
    <source>
        <dbReference type="EMBL" id="CAI2164716.1"/>
    </source>
</evidence>
<protein>
    <submittedName>
        <fullName evidence="1">3741_t:CDS:1</fullName>
    </submittedName>
</protein>
<dbReference type="AlphaFoldDB" id="A0A9W4SDP8"/>
<name>A0A9W4SDP8_9GLOM</name>
<proteinExistence type="predicted"/>
<dbReference type="EMBL" id="CAMKVN010000173">
    <property type="protein sequence ID" value="CAI2164716.1"/>
    <property type="molecule type" value="Genomic_DNA"/>
</dbReference>
<gene>
    <name evidence="1" type="ORF">FWILDA_LOCUS1707</name>
</gene>
<reference evidence="1" key="1">
    <citation type="submission" date="2022-08" db="EMBL/GenBank/DDBJ databases">
        <authorList>
            <person name="Kallberg Y."/>
            <person name="Tangrot J."/>
            <person name="Rosling A."/>
        </authorList>
    </citation>
    <scope>NUCLEOTIDE SEQUENCE</scope>
    <source>
        <strain evidence="1">Wild A</strain>
    </source>
</reference>